<feature type="region of interest" description="Disordered" evidence="1">
    <location>
        <begin position="277"/>
        <end position="303"/>
    </location>
</feature>
<sequence>MSSPSARPRLVSDLPAPQAESLTLIHDLARRAGVVRGRQQHAPELVRLDHDRSIAEITAASRGVPAVWINQAREYGTANRMWRPTTVLRDPPKNNVIRRGFGRVVADTNRLVDMATVSVMRHQQLQRAGIASEPEPAVAQQLRRNMDAIRTRIIHTAAAIGMSPAQRVRAVTVTDAHLADRLAAHSPLAVDDLTALWRDLATPAVAASVRSSLASLRRTIRPPAGDEPGLLMPPTTQELLTRARQQLIDPTTADDPSTTGHRIENAVHLALPATATEPDNDAAEQHRPTSQLTDRFLTPGAEL</sequence>
<organism evidence="2 3">
    <name type="scientific">Nocardia fluminea</name>
    <dbReference type="NCBI Taxonomy" id="134984"/>
    <lineage>
        <taxon>Bacteria</taxon>
        <taxon>Bacillati</taxon>
        <taxon>Actinomycetota</taxon>
        <taxon>Actinomycetes</taxon>
        <taxon>Mycobacteriales</taxon>
        <taxon>Nocardiaceae</taxon>
        <taxon>Nocardia</taxon>
    </lineage>
</organism>
<accession>A0A2N3VHG1</accession>
<evidence type="ECO:0000313" key="3">
    <source>
        <dbReference type="Proteomes" id="UP000233766"/>
    </source>
</evidence>
<evidence type="ECO:0000313" key="2">
    <source>
        <dbReference type="EMBL" id="PKV81043.1"/>
    </source>
</evidence>
<proteinExistence type="predicted"/>
<dbReference type="EMBL" id="PJMW01000002">
    <property type="protein sequence ID" value="PKV81043.1"/>
    <property type="molecule type" value="Genomic_DNA"/>
</dbReference>
<protein>
    <submittedName>
        <fullName evidence="2">Uncharacterized protein</fullName>
    </submittedName>
</protein>
<dbReference type="AlphaFoldDB" id="A0A2N3VHG1"/>
<name>A0A2N3VHG1_9NOCA</name>
<dbReference type="OrthoDB" id="4534838at2"/>
<reference evidence="2 3" key="1">
    <citation type="submission" date="2017-12" db="EMBL/GenBank/DDBJ databases">
        <title>Sequencing the genomes of 1000 Actinobacteria strains.</title>
        <authorList>
            <person name="Klenk H.-P."/>
        </authorList>
    </citation>
    <scope>NUCLEOTIDE SEQUENCE [LARGE SCALE GENOMIC DNA]</scope>
    <source>
        <strain evidence="2 3">DSM 44489</strain>
    </source>
</reference>
<comment type="caution">
    <text evidence="2">The sequence shown here is derived from an EMBL/GenBank/DDBJ whole genome shotgun (WGS) entry which is preliminary data.</text>
</comment>
<keyword evidence="3" id="KW-1185">Reference proteome</keyword>
<evidence type="ECO:0000256" key="1">
    <source>
        <dbReference type="SAM" id="MobiDB-lite"/>
    </source>
</evidence>
<dbReference type="Proteomes" id="UP000233766">
    <property type="component" value="Unassembled WGS sequence"/>
</dbReference>
<gene>
    <name evidence="2" type="ORF">ATK86_5489</name>
</gene>
<dbReference type="RefSeq" id="WP_101466867.1">
    <property type="nucleotide sequence ID" value="NZ_PJMW01000002.1"/>
</dbReference>